<reference evidence="2 3" key="1">
    <citation type="journal article" date="2023" name="Plants (Basel)">
        <title>Bridging the Gap: Combining Genomics and Transcriptomics Approaches to Understand Stylosanthes scabra, an Orphan Legume from the Brazilian Caatinga.</title>
        <authorList>
            <person name="Ferreira-Neto J.R.C."/>
            <person name="da Silva M.D."/>
            <person name="Binneck E."/>
            <person name="de Melo N.F."/>
            <person name="da Silva R.H."/>
            <person name="de Melo A.L.T.M."/>
            <person name="Pandolfi V."/>
            <person name="Bustamante F.O."/>
            <person name="Brasileiro-Vidal A.C."/>
            <person name="Benko-Iseppon A.M."/>
        </authorList>
    </citation>
    <scope>NUCLEOTIDE SEQUENCE [LARGE SCALE GENOMIC DNA]</scope>
    <source>
        <tissue evidence="2">Leaves</tissue>
    </source>
</reference>
<gene>
    <name evidence="2" type="ORF">PIB30_051220</name>
</gene>
<organism evidence="2 3">
    <name type="scientific">Stylosanthes scabra</name>
    <dbReference type="NCBI Taxonomy" id="79078"/>
    <lineage>
        <taxon>Eukaryota</taxon>
        <taxon>Viridiplantae</taxon>
        <taxon>Streptophyta</taxon>
        <taxon>Embryophyta</taxon>
        <taxon>Tracheophyta</taxon>
        <taxon>Spermatophyta</taxon>
        <taxon>Magnoliopsida</taxon>
        <taxon>eudicotyledons</taxon>
        <taxon>Gunneridae</taxon>
        <taxon>Pentapetalae</taxon>
        <taxon>rosids</taxon>
        <taxon>fabids</taxon>
        <taxon>Fabales</taxon>
        <taxon>Fabaceae</taxon>
        <taxon>Papilionoideae</taxon>
        <taxon>50 kb inversion clade</taxon>
        <taxon>dalbergioids sensu lato</taxon>
        <taxon>Dalbergieae</taxon>
        <taxon>Pterocarpus clade</taxon>
        <taxon>Stylosanthes</taxon>
    </lineage>
</organism>
<comment type="caution">
    <text evidence="2">The sequence shown here is derived from an EMBL/GenBank/DDBJ whole genome shotgun (WGS) entry which is preliminary data.</text>
</comment>
<feature type="compositionally biased region" description="Low complexity" evidence="1">
    <location>
        <begin position="19"/>
        <end position="31"/>
    </location>
</feature>
<evidence type="ECO:0000313" key="3">
    <source>
        <dbReference type="Proteomes" id="UP001341840"/>
    </source>
</evidence>
<evidence type="ECO:0000313" key="2">
    <source>
        <dbReference type="EMBL" id="MED6135916.1"/>
    </source>
</evidence>
<accession>A0ABU6SHX3</accession>
<evidence type="ECO:0000256" key="1">
    <source>
        <dbReference type="SAM" id="MobiDB-lite"/>
    </source>
</evidence>
<feature type="compositionally biased region" description="Basic and acidic residues" evidence="1">
    <location>
        <begin position="80"/>
        <end position="94"/>
    </location>
</feature>
<protein>
    <submittedName>
        <fullName evidence="2">Uncharacterized protein</fullName>
    </submittedName>
</protein>
<name>A0ABU6SHX3_9FABA</name>
<dbReference type="EMBL" id="JASCZI010060775">
    <property type="protein sequence ID" value="MED6135916.1"/>
    <property type="molecule type" value="Genomic_DNA"/>
</dbReference>
<keyword evidence="3" id="KW-1185">Reference proteome</keyword>
<feature type="region of interest" description="Disordered" evidence="1">
    <location>
        <begin position="47"/>
        <end position="94"/>
    </location>
</feature>
<proteinExistence type="predicted"/>
<dbReference type="Proteomes" id="UP001341840">
    <property type="component" value="Unassembled WGS sequence"/>
</dbReference>
<sequence>MSNPNPSLLGPPPLPPCCRRPSSYFSSSSSSLRDLCAQDRNRNLEAERSVRASQLSVGGGEQELDRRIQCDSATDVVDGESLHPQEEGRADDSVQHVLAEAEQRTSSERRRSEGFSMAENAMVVPNSLAMIQEGKDTIVEEGGIADLVEVIVDR</sequence>
<feature type="compositionally biased region" description="Pro residues" evidence="1">
    <location>
        <begin position="9"/>
        <end position="18"/>
    </location>
</feature>
<feature type="region of interest" description="Disordered" evidence="1">
    <location>
        <begin position="1"/>
        <end position="32"/>
    </location>
</feature>